<dbReference type="EMBL" id="FQZP01000007">
    <property type="protein sequence ID" value="SHI69739.1"/>
    <property type="molecule type" value="Genomic_DNA"/>
</dbReference>
<dbReference type="InterPro" id="IPR019888">
    <property type="entry name" value="Tscrpt_reg_AsnC-like"/>
</dbReference>
<organism evidence="5 6">
    <name type="scientific">Thermoclostridium caenicola</name>
    <dbReference type="NCBI Taxonomy" id="659425"/>
    <lineage>
        <taxon>Bacteria</taxon>
        <taxon>Bacillati</taxon>
        <taxon>Bacillota</taxon>
        <taxon>Clostridia</taxon>
        <taxon>Eubacteriales</taxon>
        <taxon>Oscillospiraceae</taxon>
        <taxon>Thermoclostridium</taxon>
    </lineage>
</organism>
<keyword evidence="2" id="KW-0238">DNA-binding</keyword>
<dbReference type="PROSITE" id="PS50956">
    <property type="entry name" value="HTH_ASNC_2"/>
    <property type="match status" value="1"/>
</dbReference>
<keyword evidence="3" id="KW-0804">Transcription</keyword>
<dbReference type="PANTHER" id="PTHR43413">
    <property type="entry name" value="TRANSCRIPTIONAL REGULATOR, ASNC FAMILY"/>
    <property type="match status" value="1"/>
</dbReference>
<dbReference type="GO" id="GO:0043565">
    <property type="term" value="F:sequence-specific DNA binding"/>
    <property type="evidence" value="ECO:0007669"/>
    <property type="project" value="InterPro"/>
</dbReference>
<keyword evidence="6" id="KW-1185">Reference proteome</keyword>
<dbReference type="InterPro" id="IPR011008">
    <property type="entry name" value="Dimeric_a/b-barrel"/>
</dbReference>
<dbReference type="Gene3D" id="3.30.70.920">
    <property type="match status" value="1"/>
</dbReference>
<gene>
    <name evidence="5" type="ORF">SAMN05444373_10073</name>
</gene>
<dbReference type="InterPro" id="IPR019887">
    <property type="entry name" value="Tscrpt_reg_AsnC/Lrp_C"/>
</dbReference>
<dbReference type="Gene3D" id="1.10.10.10">
    <property type="entry name" value="Winged helix-like DNA-binding domain superfamily/Winged helix DNA-binding domain"/>
    <property type="match status" value="1"/>
</dbReference>
<dbReference type="RefSeq" id="WP_149677965.1">
    <property type="nucleotide sequence ID" value="NZ_DAONMB010000047.1"/>
</dbReference>
<dbReference type="SMART" id="SM00344">
    <property type="entry name" value="HTH_ASNC"/>
    <property type="match status" value="1"/>
</dbReference>
<accession>A0A1M6D9A1</accession>
<dbReference type="SUPFAM" id="SSF46785">
    <property type="entry name" value="Winged helix' DNA-binding domain"/>
    <property type="match status" value="1"/>
</dbReference>
<feature type="domain" description="HTH asnC-type" evidence="4">
    <location>
        <begin position="1"/>
        <end position="78"/>
    </location>
</feature>
<reference evidence="5 6" key="1">
    <citation type="submission" date="2016-11" db="EMBL/GenBank/DDBJ databases">
        <authorList>
            <person name="Varghese N."/>
            <person name="Submissions S."/>
        </authorList>
    </citation>
    <scope>NUCLEOTIDE SEQUENCE [LARGE SCALE GENOMIC DNA]</scope>
    <source>
        <strain evidence="5 6">DSM 19027</strain>
    </source>
</reference>
<sequence>MQQEILDILQKNSRISDEELAVMLGTDAATVRAAIKEMEDKGIITGYKTLIDWEKAQEEVVVAYIEVRVTPQRGQGFDKVAERIYQYPQVTACCLMSGGFDLFVVVEGKTMKEVALFVAEKLATIDSVLSTSTHFVLKKYKENGVIFNRPRKDEREAVVL</sequence>
<dbReference type="InterPro" id="IPR050684">
    <property type="entry name" value="HTH-Siroheme_Decarb"/>
</dbReference>
<dbReference type="Pfam" id="PF13412">
    <property type="entry name" value="HTH_24"/>
    <property type="match status" value="1"/>
</dbReference>
<dbReference type="InterPro" id="IPR036390">
    <property type="entry name" value="WH_DNA-bd_sf"/>
</dbReference>
<evidence type="ECO:0000313" key="5">
    <source>
        <dbReference type="EMBL" id="SHI69739.1"/>
    </source>
</evidence>
<dbReference type="PANTHER" id="PTHR43413:SF7">
    <property type="entry name" value="HTH-TYPE TRANSCRIPTIONAL REGULATOR PTR2"/>
    <property type="match status" value="1"/>
</dbReference>
<dbReference type="Pfam" id="PF01037">
    <property type="entry name" value="AsnC_trans_reg"/>
    <property type="match status" value="1"/>
</dbReference>
<dbReference type="Proteomes" id="UP000324781">
    <property type="component" value="Unassembled WGS sequence"/>
</dbReference>
<dbReference type="InterPro" id="IPR000485">
    <property type="entry name" value="AsnC-type_HTH_dom"/>
</dbReference>
<name>A0A1M6D9A1_9FIRM</name>
<keyword evidence="1" id="KW-0805">Transcription regulation</keyword>
<proteinExistence type="predicted"/>
<evidence type="ECO:0000256" key="1">
    <source>
        <dbReference type="ARBA" id="ARBA00023015"/>
    </source>
</evidence>
<evidence type="ECO:0000256" key="3">
    <source>
        <dbReference type="ARBA" id="ARBA00023163"/>
    </source>
</evidence>
<dbReference type="AlphaFoldDB" id="A0A1M6D9A1"/>
<dbReference type="SUPFAM" id="SSF54909">
    <property type="entry name" value="Dimeric alpha+beta barrel"/>
    <property type="match status" value="1"/>
</dbReference>
<evidence type="ECO:0000313" key="6">
    <source>
        <dbReference type="Proteomes" id="UP000324781"/>
    </source>
</evidence>
<protein>
    <submittedName>
        <fullName evidence="5">Transcriptional regulator, AsnC family</fullName>
    </submittedName>
</protein>
<dbReference type="InterPro" id="IPR036388">
    <property type="entry name" value="WH-like_DNA-bd_sf"/>
</dbReference>
<evidence type="ECO:0000256" key="2">
    <source>
        <dbReference type="ARBA" id="ARBA00023125"/>
    </source>
</evidence>
<evidence type="ECO:0000259" key="4">
    <source>
        <dbReference type="PROSITE" id="PS50956"/>
    </source>
</evidence>
<dbReference type="OrthoDB" id="66249at2"/>